<dbReference type="AlphaFoldDB" id="A0A3E0A896"/>
<gene>
    <name evidence="3" type="ORF">DFR64_2364</name>
</gene>
<feature type="binding site" evidence="1">
    <location>
        <position position="80"/>
    </location>
    <ligand>
        <name>substrate</name>
    </ligand>
</feature>
<sequence>MKAVLYLYVILISSKLSQEMKSVKRLLLMRHAKSSWKDSDVPDHERPLKKRGQRDAEKMGKMLKSKKLVPDLIISSTATRAEKTAEIVAKASKYEAEIVYSDSLYMAEPADIMKVVKDHAKKQKTVLVIGHNPGLEAFLQIMTGKVESLPTGSIAYLATKIDNWSNLSSEEEVKLKNLWRPKDD</sequence>
<evidence type="ECO:0000313" key="4">
    <source>
        <dbReference type="Proteomes" id="UP000256388"/>
    </source>
</evidence>
<organism evidence="3 4">
    <name type="scientific">Pelolinea submarina</name>
    <dbReference type="NCBI Taxonomy" id="913107"/>
    <lineage>
        <taxon>Bacteria</taxon>
        <taxon>Bacillati</taxon>
        <taxon>Chloroflexota</taxon>
        <taxon>Anaerolineae</taxon>
        <taxon>Anaerolineales</taxon>
        <taxon>Anaerolineaceae</taxon>
        <taxon>Pelolinea</taxon>
    </lineage>
</organism>
<evidence type="ECO:0000313" key="3">
    <source>
        <dbReference type="EMBL" id="REG07160.1"/>
    </source>
</evidence>
<accession>A0A3E0A896</accession>
<dbReference type="PANTHER" id="PTHR47623">
    <property type="entry name" value="OS09G0287300 PROTEIN"/>
    <property type="match status" value="1"/>
</dbReference>
<dbReference type="InterPro" id="IPR013078">
    <property type="entry name" value="His_Pase_superF_clade-1"/>
</dbReference>
<keyword evidence="4" id="KW-1185">Reference proteome</keyword>
<dbReference type="SUPFAM" id="SSF53254">
    <property type="entry name" value="Phosphoglycerate mutase-like"/>
    <property type="match status" value="1"/>
</dbReference>
<evidence type="ECO:0000256" key="2">
    <source>
        <dbReference type="SAM" id="MobiDB-lite"/>
    </source>
</evidence>
<dbReference type="CDD" id="cd07067">
    <property type="entry name" value="HP_PGM_like"/>
    <property type="match status" value="1"/>
</dbReference>
<dbReference type="InterPro" id="IPR029033">
    <property type="entry name" value="His_PPase_superfam"/>
</dbReference>
<dbReference type="PANTHER" id="PTHR47623:SF1">
    <property type="entry name" value="OS09G0287300 PROTEIN"/>
    <property type="match status" value="1"/>
</dbReference>
<feature type="compositionally biased region" description="Basic and acidic residues" evidence="2">
    <location>
        <begin position="37"/>
        <end position="46"/>
    </location>
</feature>
<proteinExistence type="predicted"/>
<feature type="region of interest" description="Disordered" evidence="2">
    <location>
        <begin position="37"/>
        <end position="57"/>
    </location>
</feature>
<dbReference type="Proteomes" id="UP000256388">
    <property type="component" value="Unassembled WGS sequence"/>
</dbReference>
<dbReference type="Pfam" id="PF00300">
    <property type="entry name" value="His_Phos_1"/>
    <property type="match status" value="1"/>
</dbReference>
<reference evidence="3 4" key="1">
    <citation type="submission" date="2018-08" db="EMBL/GenBank/DDBJ databases">
        <title>Genomic Encyclopedia of Type Strains, Phase IV (KMG-IV): sequencing the most valuable type-strain genomes for metagenomic binning, comparative biology and taxonomic classification.</title>
        <authorList>
            <person name="Goeker M."/>
        </authorList>
    </citation>
    <scope>NUCLEOTIDE SEQUENCE [LARGE SCALE GENOMIC DNA]</scope>
    <source>
        <strain evidence="3 4">DSM 23923</strain>
    </source>
</reference>
<name>A0A3E0A896_9CHLR</name>
<dbReference type="SMART" id="SM00855">
    <property type="entry name" value="PGAM"/>
    <property type="match status" value="1"/>
</dbReference>
<protein>
    <submittedName>
        <fullName evidence="3">Phosphohistidine phosphatase</fullName>
    </submittedName>
</protein>
<dbReference type="Gene3D" id="3.40.50.1240">
    <property type="entry name" value="Phosphoglycerate mutase-like"/>
    <property type="match status" value="1"/>
</dbReference>
<evidence type="ECO:0000256" key="1">
    <source>
        <dbReference type="PIRSR" id="PIRSR613078-2"/>
    </source>
</evidence>
<comment type="caution">
    <text evidence="3">The sequence shown here is derived from an EMBL/GenBank/DDBJ whole genome shotgun (WGS) entry which is preliminary data.</text>
</comment>
<dbReference type="EMBL" id="QUMS01000003">
    <property type="protein sequence ID" value="REG07160.1"/>
    <property type="molecule type" value="Genomic_DNA"/>
</dbReference>